<dbReference type="GO" id="GO:0006811">
    <property type="term" value="P:monoatomic ion transport"/>
    <property type="evidence" value="ECO:0007669"/>
    <property type="project" value="UniProtKB-KW"/>
</dbReference>
<feature type="transmembrane region" description="Helical" evidence="9">
    <location>
        <begin position="12"/>
        <end position="30"/>
    </location>
</feature>
<keyword evidence="2 9" id="KW-0812">Transmembrane</keyword>
<dbReference type="SFLD" id="SFLDS00052">
    <property type="entry name" value="Ferric_Reductase_Domain"/>
    <property type="match status" value="1"/>
</dbReference>
<name>A0A4E9EFA5_GIBZA</name>
<evidence type="ECO:0000259" key="10">
    <source>
        <dbReference type="PROSITE" id="PS51384"/>
    </source>
</evidence>
<feature type="transmembrane region" description="Helical" evidence="9">
    <location>
        <begin position="472"/>
        <end position="491"/>
    </location>
</feature>
<feature type="transmembrane region" description="Helical" evidence="9">
    <location>
        <begin position="570"/>
        <end position="589"/>
    </location>
</feature>
<feature type="transmembrane region" description="Helical" evidence="9">
    <location>
        <begin position="126"/>
        <end position="148"/>
    </location>
</feature>
<dbReference type="AlphaFoldDB" id="A0A4E9EFA5"/>
<evidence type="ECO:0000256" key="5">
    <source>
        <dbReference type="ARBA" id="ARBA00023002"/>
    </source>
</evidence>
<dbReference type="PROSITE" id="PS51384">
    <property type="entry name" value="FAD_FR"/>
    <property type="match status" value="1"/>
</dbReference>
<keyword evidence="7 9" id="KW-0472">Membrane</keyword>
<reference evidence="11" key="1">
    <citation type="submission" date="2019-04" db="EMBL/GenBank/DDBJ databases">
        <authorList>
            <person name="Melise S."/>
            <person name="Noan J."/>
            <person name="Okalmin O."/>
        </authorList>
    </citation>
    <scope>NUCLEOTIDE SEQUENCE</scope>
    <source>
        <strain evidence="11">FN9</strain>
    </source>
</reference>
<dbReference type="SFLD" id="SFLDG01168">
    <property type="entry name" value="Ferric_reductase_subgroup_(FRE"/>
    <property type="match status" value="1"/>
</dbReference>
<keyword evidence="6" id="KW-0813">Transport</keyword>
<dbReference type="SMART" id="SM01160">
    <property type="entry name" value="DUF1751"/>
    <property type="match status" value="1"/>
</dbReference>
<evidence type="ECO:0000256" key="1">
    <source>
        <dbReference type="ARBA" id="ARBA00004141"/>
    </source>
</evidence>
<feature type="transmembrane region" description="Helical" evidence="9">
    <location>
        <begin position="540"/>
        <end position="558"/>
    </location>
</feature>
<dbReference type="Pfam" id="PF08551">
    <property type="entry name" value="DUF1751"/>
    <property type="match status" value="1"/>
</dbReference>
<dbReference type="Gene3D" id="1.20.1540.10">
    <property type="entry name" value="Rhomboid-like"/>
    <property type="match status" value="1"/>
</dbReference>
<dbReference type="InterPro" id="IPR013112">
    <property type="entry name" value="FAD-bd_8"/>
</dbReference>
<evidence type="ECO:0000256" key="6">
    <source>
        <dbReference type="ARBA" id="ARBA00023065"/>
    </source>
</evidence>
<feature type="transmembrane region" description="Helical" evidence="9">
    <location>
        <begin position="68"/>
        <end position="85"/>
    </location>
</feature>
<dbReference type="GO" id="GO:0006890">
    <property type="term" value="P:retrograde vesicle-mediated transport, Golgi to endoplasmic reticulum"/>
    <property type="evidence" value="ECO:0007669"/>
    <property type="project" value="InterPro"/>
</dbReference>
<protein>
    <recommendedName>
        <fullName evidence="10">FAD-binding FR-type domain-containing protein</fullName>
    </recommendedName>
</protein>
<feature type="transmembrane region" description="Helical" evidence="9">
    <location>
        <begin position="601"/>
        <end position="620"/>
    </location>
</feature>
<evidence type="ECO:0000256" key="4">
    <source>
        <dbReference type="ARBA" id="ARBA00022989"/>
    </source>
</evidence>
<feature type="domain" description="FAD-binding FR-type" evidence="10">
    <location>
        <begin position="636"/>
        <end position="772"/>
    </location>
</feature>
<dbReference type="InterPro" id="IPR013861">
    <property type="entry name" value="TMEM115/Pdh1/Rbl19"/>
</dbReference>
<dbReference type="InterPro" id="IPR035952">
    <property type="entry name" value="Rhomboid-like_sf"/>
</dbReference>
<dbReference type="SUPFAM" id="SSF52343">
    <property type="entry name" value="Ferredoxin reductase-like, C-terminal NADP-linked domain"/>
    <property type="match status" value="1"/>
</dbReference>
<feature type="transmembrane region" description="Helical" evidence="9">
    <location>
        <begin position="392"/>
        <end position="413"/>
    </location>
</feature>
<feature type="transmembrane region" description="Helical" evidence="9">
    <location>
        <begin position="511"/>
        <end position="528"/>
    </location>
</feature>
<organism evidence="11">
    <name type="scientific">Gibberella zeae</name>
    <name type="common">Wheat head blight fungus</name>
    <name type="synonym">Fusarium graminearum</name>
    <dbReference type="NCBI Taxonomy" id="5518"/>
    <lineage>
        <taxon>Eukaryota</taxon>
        <taxon>Fungi</taxon>
        <taxon>Dikarya</taxon>
        <taxon>Ascomycota</taxon>
        <taxon>Pezizomycotina</taxon>
        <taxon>Sordariomycetes</taxon>
        <taxon>Hypocreomycetidae</taxon>
        <taxon>Hypocreales</taxon>
        <taxon>Nectriaceae</taxon>
        <taxon>Fusarium</taxon>
    </lineage>
</organism>
<keyword evidence="4 9" id="KW-1133">Transmembrane helix</keyword>
<evidence type="ECO:0000256" key="2">
    <source>
        <dbReference type="ARBA" id="ARBA00022692"/>
    </source>
</evidence>
<evidence type="ECO:0000256" key="3">
    <source>
        <dbReference type="ARBA" id="ARBA00022982"/>
    </source>
</evidence>
<dbReference type="PANTHER" id="PTHR13377:SF3">
    <property type="entry name" value="TRANSMEMBRANE PROTEIN 115"/>
    <property type="match status" value="1"/>
</dbReference>
<dbReference type="Gene3D" id="3.40.50.80">
    <property type="entry name" value="Nucleotide-binding domain of ferredoxin-NADP reductase (FNR) module"/>
    <property type="match status" value="1"/>
</dbReference>
<sequence length="937" mass="103990">MPPRINIPPVTRILLIALLGQSILSAAIRYRQWTADANIVIPYLTLVPQLSIIYPWTFITSTFVESNVFTLGIAAVTLFHGGRYLERAWSSAELAKFLAVVSLVPNFLTLCVMVLCFTLSRNESWTLTVIAGTIPVQIAFLVAFSQLVPAHTVTLFRGVISLRVPRFPLLYIGLVFLLSLTPILNRAALWLAIFGFLTSWTYLRFYKTVFPDLDSSQDASLRGDASETFAFAEFFPGPVKPFVAAVADQIFLVLVAMRLCTPFAQAEASRNDTRIQRNAPGGARAEAERRRAIALRALDQRLHAATSNPVAQKSSQPPSRPTGPTVQSQPQPATQTAMASQPGPLLGETNSRKWSLYDVRFDSAQLNMGWPWEFITLTDEEKHQRRLSLDRYAYIAHLSAFAPALLFVLFRLINRVRQSRSSGYQQVPGSPSAKANRQRWISRVIGKGPMIKWWLGEDVWLMGSHWGQRDEWILGIAWTAWLLALSIHGTGKDYLHLTKRLGIVATSQMPIQYLLALKAINPFAYVLRSSHEHVNRYHRVLGCIIYFLLIVHAILYNVFFIESGIWLKRFFAPIVFAGVAGLIVMHALNGTAMARVRQQSYRVFFIVHLLSAFSIPPLIYYHAPSSRFYIGEAIGVFVVDLAVRKMITITAPAVVEAIPGTSLVKVSATMPSHKIAQYAARPGSHIYLNVPPASRPGTGQFSAPHLVFEFLYNPFTVASTNQETGELTFVARTRTGPMTNQLHHLSSSTNSGASAEKVELNIEGPYGTIGKTFNDLITSGIHRVLIVAGGVGASFAVPLYHAVNAENSIAHVQLIWAIRSAGDATWASSTPTGKSILDDDQVQLFLTGDMGVANDSDNAAGVEMSDMAQQPTRPAVRNNKRPDLQKIVDDTFRKSQQENVAILVCGPAEMVRELRKSVTPWVMKGRNVWWHNESFGW</sequence>
<keyword evidence="3" id="KW-0249">Electron transport</keyword>
<feature type="region of interest" description="Disordered" evidence="8">
    <location>
        <begin position="305"/>
        <end position="345"/>
    </location>
</feature>
<comment type="subcellular location">
    <subcellularLocation>
        <location evidence="1">Membrane</location>
        <topology evidence="1">Multi-pass membrane protein</topology>
    </subcellularLocation>
</comment>
<dbReference type="GO" id="GO:0016491">
    <property type="term" value="F:oxidoreductase activity"/>
    <property type="evidence" value="ECO:0007669"/>
    <property type="project" value="UniProtKB-KW"/>
</dbReference>
<evidence type="ECO:0000256" key="9">
    <source>
        <dbReference type="SAM" id="Phobius"/>
    </source>
</evidence>
<evidence type="ECO:0000313" key="11">
    <source>
        <dbReference type="EMBL" id="VIO61562.1"/>
    </source>
</evidence>
<evidence type="ECO:0000256" key="8">
    <source>
        <dbReference type="SAM" id="MobiDB-lite"/>
    </source>
</evidence>
<dbReference type="InterPro" id="IPR013121">
    <property type="entry name" value="Fe_red_NAD-bd_6"/>
</dbReference>
<dbReference type="GO" id="GO:0005794">
    <property type="term" value="C:Golgi apparatus"/>
    <property type="evidence" value="ECO:0007669"/>
    <property type="project" value="TreeGrafter"/>
</dbReference>
<dbReference type="Pfam" id="PF01794">
    <property type="entry name" value="Ferric_reduct"/>
    <property type="match status" value="1"/>
</dbReference>
<dbReference type="EMBL" id="CAAKMV010000152">
    <property type="protein sequence ID" value="VIO61562.1"/>
    <property type="molecule type" value="Genomic_DNA"/>
</dbReference>
<accession>A0A4E9EFA5</accession>
<dbReference type="Pfam" id="PF08022">
    <property type="entry name" value="FAD_binding_8"/>
    <property type="match status" value="1"/>
</dbReference>
<feature type="transmembrane region" description="Helical" evidence="9">
    <location>
        <begin position="97"/>
        <end position="120"/>
    </location>
</feature>
<dbReference type="InterPro" id="IPR017927">
    <property type="entry name" value="FAD-bd_FR_type"/>
</dbReference>
<keyword evidence="5" id="KW-0560">Oxidoreductase</keyword>
<feature type="compositionally biased region" description="Polar residues" evidence="8">
    <location>
        <begin position="305"/>
        <end position="339"/>
    </location>
</feature>
<feature type="transmembrane region" description="Helical" evidence="9">
    <location>
        <begin position="169"/>
        <end position="197"/>
    </location>
</feature>
<dbReference type="GO" id="GO:0016020">
    <property type="term" value="C:membrane"/>
    <property type="evidence" value="ECO:0007669"/>
    <property type="project" value="UniProtKB-SubCell"/>
</dbReference>
<dbReference type="PANTHER" id="PTHR13377">
    <property type="entry name" value="PLACENTAL PROTEIN 6"/>
    <property type="match status" value="1"/>
</dbReference>
<evidence type="ECO:0000256" key="7">
    <source>
        <dbReference type="ARBA" id="ARBA00023136"/>
    </source>
</evidence>
<proteinExistence type="predicted"/>
<feature type="transmembrane region" description="Helical" evidence="9">
    <location>
        <begin position="37"/>
        <end position="56"/>
    </location>
</feature>
<dbReference type="InterPro" id="IPR039261">
    <property type="entry name" value="FNR_nucleotide-bd"/>
</dbReference>
<dbReference type="SUPFAM" id="SSF144091">
    <property type="entry name" value="Rhomboid-like"/>
    <property type="match status" value="1"/>
</dbReference>
<dbReference type="InterPro" id="IPR013130">
    <property type="entry name" value="Fe3_Rdtase_TM_dom"/>
</dbReference>
<dbReference type="FunFam" id="1.20.1540.10:FF:000004">
    <property type="entry name" value="Transmembrane protein 115"/>
    <property type="match status" value="1"/>
</dbReference>
<dbReference type="CDD" id="cd06186">
    <property type="entry name" value="NOX_Duox_like_FAD_NADP"/>
    <property type="match status" value="1"/>
</dbReference>
<dbReference type="Pfam" id="PF08030">
    <property type="entry name" value="NAD_binding_6"/>
    <property type="match status" value="1"/>
</dbReference>
<keyword evidence="6" id="KW-0406">Ion transport</keyword>
<gene>
    <name evidence="11" type="ORF">FUG_LOCUS431694</name>
</gene>